<sequence>MMGHWKIASGKIVGRYHMKREIPCQDSTYCISENGITVATLADGAGSCARSHEGAAIATKRCAQVLTERFTDFIEMTEQEIVEVMLDEIVTAIRNYDPATISLKPFSSTLLFVAVDGEYFLAGHLGDGVIGCQEEENHRVLSFPENGEFTNATFFTTSVDAHHHFRIYREKINQKRGFILMSDGSAESLFHRQEKTIADGAKKMMGWLAQYPAEVVEEAIQRNLENVIRDRTYDDCAIALLQLSLEEDVGIEGR</sequence>
<reference evidence="2 3" key="2">
    <citation type="submission" date="2018-06" db="EMBL/GenBank/DDBJ databases">
        <authorList>
            <person name="Zhirakovskaya E."/>
        </authorList>
    </citation>
    <scope>NUCLEOTIDE SEQUENCE [LARGE SCALE GENOMIC DNA]</scope>
    <source>
        <strain evidence="2 3">FBKL4.011</strain>
    </source>
</reference>
<accession>A0A364K9F2</accession>
<feature type="domain" description="PPM-type phosphatase" evidence="1">
    <location>
        <begin position="13"/>
        <end position="216"/>
    </location>
</feature>
<evidence type="ECO:0000313" key="3">
    <source>
        <dbReference type="Proteomes" id="UP000251213"/>
    </source>
</evidence>
<proteinExistence type="predicted"/>
<dbReference type="Gene3D" id="3.60.40.10">
    <property type="entry name" value="PPM-type phosphatase domain"/>
    <property type="match status" value="1"/>
</dbReference>
<dbReference type="OrthoDB" id="9805674at2"/>
<evidence type="ECO:0000313" key="2">
    <source>
        <dbReference type="EMBL" id="RAL26908.1"/>
    </source>
</evidence>
<organism evidence="2 3">
    <name type="scientific">Thermoflavimicrobium daqui</name>
    <dbReference type="NCBI Taxonomy" id="2137476"/>
    <lineage>
        <taxon>Bacteria</taxon>
        <taxon>Bacillati</taxon>
        <taxon>Bacillota</taxon>
        <taxon>Bacilli</taxon>
        <taxon>Bacillales</taxon>
        <taxon>Thermoactinomycetaceae</taxon>
        <taxon>Thermoflavimicrobium</taxon>
    </lineage>
</organism>
<keyword evidence="3" id="KW-1185">Reference proteome</keyword>
<comment type="caution">
    <text evidence="2">The sequence shown here is derived from an EMBL/GenBank/DDBJ whole genome shotgun (WGS) entry which is preliminary data.</text>
</comment>
<dbReference type="Pfam" id="PF13672">
    <property type="entry name" value="PP2C_2"/>
    <property type="match status" value="1"/>
</dbReference>
<reference evidence="2 3" key="1">
    <citation type="submission" date="2018-06" db="EMBL/GenBank/DDBJ databases">
        <title>Thermoflavimicrobium daqus sp. nov., a thermophilic microbe isolated from Moutai-flavour Daqu.</title>
        <authorList>
            <person name="Wang X."/>
            <person name="Zhou H."/>
        </authorList>
    </citation>
    <scope>NUCLEOTIDE SEQUENCE [LARGE SCALE GENOMIC DNA]</scope>
    <source>
        <strain evidence="2 3">FBKL4.011</strain>
    </source>
</reference>
<dbReference type="InterPro" id="IPR036457">
    <property type="entry name" value="PPM-type-like_dom_sf"/>
</dbReference>
<evidence type="ECO:0000259" key="1">
    <source>
        <dbReference type="Pfam" id="PF13672"/>
    </source>
</evidence>
<dbReference type="EMBL" id="QJKK01000001">
    <property type="protein sequence ID" value="RAL26908.1"/>
    <property type="molecule type" value="Genomic_DNA"/>
</dbReference>
<dbReference type="AlphaFoldDB" id="A0A364K9F2"/>
<dbReference type="InterPro" id="IPR001932">
    <property type="entry name" value="PPM-type_phosphatase-like_dom"/>
</dbReference>
<dbReference type="SUPFAM" id="SSF81606">
    <property type="entry name" value="PP2C-like"/>
    <property type="match status" value="1"/>
</dbReference>
<protein>
    <recommendedName>
        <fullName evidence="1">PPM-type phosphatase domain-containing protein</fullName>
    </recommendedName>
</protein>
<dbReference type="Proteomes" id="UP000251213">
    <property type="component" value="Unassembled WGS sequence"/>
</dbReference>
<gene>
    <name evidence="2" type="ORF">DL897_02345</name>
</gene>
<name>A0A364K9F2_9BACL</name>